<dbReference type="Gene3D" id="2.120.10.30">
    <property type="entry name" value="TolB, C-terminal domain"/>
    <property type="match status" value="1"/>
</dbReference>
<keyword evidence="2" id="KW-0479">Metal-binding</keyword>
<proteinExistence type="inferred from homology"/>
<organism evidence="5 6">
    <name type="scientific">Vermiconidia calcicola</name>
    <dbReference type="NCBI Taxonomy" id="1690605"/>
    <lineage>
        <taxon>Eukaryota</taxon>
        <taxon>Fungi</taxon>
        <taxon>Dikarya</taxon>
        <taxon>Ascomycota</taxon>
        <taxon>Pezizomycotina</taxon>
        <taxon>Dothideomycetes</taxon>
        <taxon>Dothideomycetidae</taxon>
        <taxon>Mycosphaerellales</taxon>
        <taxon>Extremaceae</taxon>
        <taxon>Vermiconidia</taxon>
    </lineage>
</organism>
<comment type="similarity">
    <text evidence="1">Belongs to the SMP-30/CGR1 family.</text>
</comment>
<evidence type="ECO:0000256" key="2">
    <source>
        <dbReference type="PIRSR" id="PIRSR605511-2"/>
    </source>
</evidence>
<name>A0AAV9PTA9_9PEZI</name>
<evidence type="ECO:0000259" key="4">
    <source>
        <dbReference type="Pfam" id="PF08450"/>
    </source>
</evidence>
<keyword evidence="6" id="KW-1185">Reference proteome</keyword>
<dbReference type="GO" id="GO:0005509">
    <property type="term" value="F:calcium ion binding"/>
    <property type="evidence" value="ECO:0007669"/>
    <property type="project" value="TreeGrafter"/>
</dbReference>
<feature type="region of interest" description="Disordered" evidence="3">
    <location>
        <begin position="1"/>
        <end position="54"/>
    </location>
</feature>
<dbReference type="InterPro" id="IPR013658">
    <property type="entry name" value="SGL"/>
</dbReference>
<protein>
    <recommendedName>
        <fullName evidence="4">SMP-30/Gluconolactonase/LRE-like region domain-containing protein</fullName>
    </recommendedName>
</protein>
<feature type="compositionally biased region" description="Polar residues" evidence="3">
    <location>
        <begin position="9"/>
        <end position="41"/>
    </location>
</feature>
<dbReference type="SUPFAM" id="SSF63829">
    <property type="entry name" value="Calcium-dependent phosphotriesterase"/>
    <property type="match status" value="1"/>
</dbReference>
<dbReference type="GO" id="GO:0004341">
    <property type="term" value="F:gluconolactonase activity"/>
    <property type="evidence" value="ECO:0007669"/>
    <property type="project" value="TreeGrafter"/>
</dbReference>
<comment type="caution">
    <text evidence="5">The sequence shown here is derived from an EMBL/GenBank/DDBJ whole genome shotgun (WGS) entry which is preliminary data.</text>
</comment>
<evidence type="ECO:0000256" key="1">
    <source>
        <dbReference type="ARBA" id="ARBA00008853"/>
    </source>
</evidence>
<dbReference type="PRINTS" id="PR01790">
    <property type="entry name" value="SMP30FAMILY"/>
</dbReference>
<evidence type="ECO:0000313" key="6">
    <source>
        <dbReference type="Proteomes" id="UP001345827"/>
    </source>
</evidence>
<feature type="binding site" evidence="2">
    <location>
        <position position="176"/>
    </location>
    <ligand>
        <name>substrate</name>
    </ligand>
</feature>
<feature type="binding site" evidence="2">
    <location>
        <position position="77"/>
    </location>
    <ligand>
        <name>a divalent metal cation</name>
        <dbReference type="ChEBI" id="CHEBI:60240"/>
    </ligand>
</feature>
<dbReference type="PANTHER" id="PTHR10907:SF47">
    <property type="entry name" value="REGUCALCIN"/>
    <property type="match status" value="1"/>
</dbReference>
<sequence length="221" mass="24571">MAAAAATLQRATHMTTSTNTEAPESQAQEQKWSVPSTTPSSAFRDKGATATRRDQADELEHVTGLRSFYHPHTQLGECPLYRAEDKTLHFIDVLGQRIHILDLSSGDPKSYSMRTIECPERITFIAFSALRSPEGTSTQRYYVVCYFQGLATVDEADGSWTVLQKIIPDEEKHRVRLNDGAIDSRGRLWFGTIDMPGATIRLAHEIASRTSENLGANSDNL</sequence>
<dbReference type="EMBL" id="JAXLQG010000023">
    <property type="protein sequence ID" value="KAK5529112.1"/>
    <property type="molecule type" value="Genomic_DNA"/>
</dbReference>
<dbReference type="AlphaFoldDB" id="A0AAV9PTA9"/>
<dbReference type="Proteomes" id="UP001345827">
    <property type="component" value="Unassembled WGS sequence"/>
</dbReference>
<reference evidence="5 6" key="1">
    <citation type="submission" date="2023-06" db="EMBL/GenBank/DDBJ databases">
        <title>Black Yeasts Isolated from many extreme environments.</title>
        <authorList>
            <person name="Coleine C."/>
            <person name="Stajich J.E."/>
            <person name="Selbmann L."/>
        </authorList>
    </citation>
    <scope>NUCLEOTIDE SEQUENCE [LARGE SCALE GENOMIC DNA]</scope>
    <source>
        <strain evidence="5 6">CCFEE 5887</strain>
    </source>
</reference>
<evidence type="ECO:0000256" key="3">
    <source>
        <dbReference type="SAM" id="MobiDB-lite"/>
    </source>
</evidence>
<feature type="compositionally biased region" description="Basic and acidic residues" evidence="3">
    <location>
        <begin position="43"/>
        <end position="54"/>
    </location>
</feature>
<keyword evidence="2" id="KW-0862">Zinc</keyword>
<evidence type="ECO:0000313" key="5">
    <source>
        <dbReference type="EMBL" id="KAK5529112.1"/>
    </source>
</evidence>
<feature type="domain" description="SMP-30/Gluconolactonase/LRE-like region" evidence="4">
    <location>
        <begin position="75"/>
        <end position="198"/>
    </location>
</feature>
<comment type="cofactor">
    <cofactor evidence="2">
        <name>Zn(2+)</name>
        <dbReference type="ChEBI" id="CHEBI:29105"/>
    </cofactor>
    <text evidence="2">Binds 1 divalent metal cation per subunit.</text>
</comment>
<dbReference type="PANTHER" id="PTHR10907">
    <property type="entry name" value="REGUCALCIN"/>
    <property type="match status" value="1"/>
</dbReference>
<accession>A0AAV9PTA9</accession>
<dbReference type="InterPro" id="IPR005511">
    <property type="entry name" value="SMP-30"/>
</dbReference>
<dbReference type="Pfam" id="PF08450">
    <property type="entry name" value="SGL"/>
    <property type="match status" value="1"/>
</dbReference>
<dbReference type="InterPro" id="IPR011042">
    <property type="entry name" value="6-blade_b-propeller_TolB-like"/>
</dbReference>
<feature type="binding site" evidence="2">
    <location>
        <position position="178"/>
    </location>
    <ligand>
        <name>substrate</name>
    </ligand>
</feature>
<gene>
    <name evidence="5" type="ORF">LTR25_009849</name>
</gene>